<dbReference type="InterPro" id="IPR019283">
    <property type="entry name" value="DUF2330"/>
</dbReference>
<accession>A0A926V929</accession>
<proteinExistence type="predicted"/>
<feature type="signal peptide" evidence="1">
    <location>
        <begin position="1"/>
        <end position="26"/>
    </location>
</feature>
<dbReference type="PIRSF" id="PIRSF026449">
    <property type="entry name" value="UCP026449"/>
    <property type="match status" value="1"/>
</dbReference>
<keyword evidence="1" id="KW-0732">Signal</keyword>
<evidence type="ECO:0000256" key="1">
    <source>
        <dbReference type="SAM" id="SignalP"/>
    </source>
</evidence>
<dbReference type="Pfam" id="PF10092">
    <property type="entry name" value="DUF2330"/>
    <property type="match status" value="1"/>
</dbReference>
<keyword evidence="3" id="KW-1185">Reference proteome</keyword>
<dbReference type="AlphaFoldDB" id="A0A926V929"/>
<dbReference type="RefSeq" id="WP_190460811.1">
    <property type="nucleotide sequence ID" value="NZ_JACJPW010000001.1"/>
</dbReference>
<gene>
    <name evidence="2" type="ORF">H6G03_00100</name>
</gene>
<dbReference type="InterPro" id="IPR016838">
    <property type="entry name" value="UCP026449"/>
</dbReference>
<organism evidence="2 3">
    <name type="scientific">Aerosakkonema funiforme FACHB-1375</name>
    <dbReference type="NCBI Taxonomy" id="2949571"/>
    <lineage>
        <taxon>Bacteria</taxon>
        <taxon>Bacillati</taxon>
        <taxon>Cyanobacteriota</taxon>
        <taxon>Cyanophyceae</taxon>
        <taxon>Oscillatoriophycideae</taxon>
        <taxon>Aerosakkonematales</taxon>
        <taxon>Aerosakkonemataceae</taxon>
        <taxon>Aerosakkonema</taxon>
    </lineage>
</organism>
<reference evidence="2" key="2">
    <citation type="submission" date="2020-08" db="EMBL/GenBank/DDBJ databases">
        <authorList>
            <person name="Chen M."/>
            <person name="Teng W."/>
            <person name="Zhao L."/>
            <person name="Hu C."/>
            <person name="Zhou Y."/>
            <person name="Han B."/>
            <person name="Song L."/>
            <person name="Shu W."/>
        </authorList>
    </citation>
    <scope>NUCLEOTIDE SEQUENCE</scope>
    <source>
        <strain evidence="2">FACHB-1375</strain>
    </source>
</reference>
<dbReference type="EMBL" id="JACJPW010000001">
    <property type="protein sequence ID" value="MBD2179533.1"/>
    <property type="molecule type" value="Genomic_DNA"/>
</dbReference>
<comment type="caution">
    <text evidence="2">The sequence shown here is derived from an EMBL/GenBank/DDBJ whole genome shotgun (WGS) entry which is preliminary data.</text>
</comment>
<feature type="chain" id="PRO_5037642338" evidence="1">
    <location>
        <begin position="27"/>
        <end position="438"/>
    </location>
</feature>
<name>A0A926V929_9CYAN</name>
<evidence type="ECO:0000313" key="2">
    <source>
        <dbReference type="EMBL" id="MBD2179533.1"/>
    </source>
</evidence>
<reference evidence="2" key="1">
    <citation type="journal article" date="2015" name="ISME J.">
        <title>Draft Genome Sequence of Streptomyces incarnatus NRRL8089, which Produces the Nucleoside Antibiotic Sinefungin.</title>
        <authorList>
            <person name="Oshima K."/>
            <person name="Hattori M."/>
            <person name="Shimizu H."/>
            <person name="Fukuda K."/>
            <person name="Nemoto M."/>
            <person name="Inagaki K."/>
            <person name="Tamura T."/>
        </authorList>
    </citation>
    <scope>NUCLEOTIDE SEQUENCE</scope>
    <source>
        <strain evidence="2">FACHB-1375</strain>
    </source>
</reference>
<dbReference type="Proteomes" id="UP000641646">
    <property type="component" value="Unassembled WGS sequence"/>
</dbReference>
<protein>
    <submittedName>
        <fullName evidence="2">DUF2330 domain-containing protein</fullName>
    </submittedName>
</protein>
<evidence type="ECO:0000313" key="3">
    <source>
        <dbReference type="Proteomes" id="UP000641646"/>
    </source>
</evidence>
<sequence length="438" mass="49949">MKLFRILITSLITLLAVICFAPTAWAFCGFYVAKADSKLYNKASQVIIARDASNTILTMANDYQGNAKDFALVVPVPVVLQQEQVRVGDPKIIERLDAFSAPRLVEYFDPDPCAVYETEGGVTRGGAVMNAARLRRARDEDNAFGVTVESRFSVGEYDILILSATESNGLQTWLNRNGYKIPAGASQLLQPYIRQNMKFFVAKVNLAEFQKSGYQYLRPLQIAYESPRFMLPIRLGMVNATAEQDLIVYILSPKGQAEVTNYRTVKVPSDAEIPVFVKKEFGDFYKAMFATAYTQEDKKVAFMEYAWDMSNCDPCSAEPLNQEELKQAGVFWLTPARGNNVFITRLHVRYTRDKFPEDLMFQETANRQTFQGRYILRYPFEGDARCEAGQQYKKSLGQRFEQEAQTLAKLTGWNINDIRKKLPVTQNQSQPFWRNIWN</sequence>